<dbReference type="GO" id="GO:0006310">
    <property type="term" value="P:DNA recombination"/>
    <property type="evidence" value="ECO:0007669"/>
    <property type="project" value="InterPro"/>
</dbReference>
<dbReference type="Pfam" id="PF01076">
    <property type="entry name" value="Mob_Pre"/>
    <property type="match status" value="1"/>
</dbReference>
<dbReference type="InterPro" id="IPR001668">
    <property type="entry name" value="Mob_Pre"/>
</dbReference>
<dbReference type="KEGG" id="mlir:LPB04_23140"/>
<name>A0A7L9U3T3_9BURK</name>
<dbReference type="GO" id="GO:0003677">
    <property type="term" value="F:DNA binding"/>
    <property type="evidence" value="ECO:0007669"/>
    <property type="project" value="InterPro"/>
</dbReference>
<evidence type="ECO:0000313" key="1">
    <source>
        <dbReference type="EMBL" id="QOL49731.1"/>
    </source>
</evidence>
<dbReference type="Proteomes" id="UP000593875">
    <property type="component" value="Chromosome"/>
</dbReference>
<dbReference type="CDD" id="cd17242">
    <property type="entry name" value="MobM_relaxase"/>
    <property type="match status" value="1"/>
</dbReference>
<accession>A0A7L9U3T3</accession>
<evidence type="ECO:0000313" key="2">
    <source>
        <dbReference type="Proteomes" id="UP000593875"/>
    </source>
</evidence>
<gene>
    <name evidence="1" type="ORF">LPB04_23140</name>
</gene>
<dbReference type="RefSeq" id="WP_193686765.1">
    <property type="nucleotide sequence ID" value="NZ_CP062941.1"/>
</dbReference>
<sequence>MSHHQFVSLKRLKEKNIIEVAARHNLREIAAEWRSPATKIDSRRSHLNQVIAGPCEAVEVARLAQRLMREAGIGSLRKDAVLGLEVLVSLPPEMDAELQDAVFSDAVKWTESHFNAPVLSAVTHRDEAAPHCHILVLPLVKGRMIGSELYGNKAKLRGMLADFHDKVGKRYGLMTKATMLDTYRFANRLALERTFAALQGHALSDAVLGVLLEPHLQNPAPLLAVLGLPVPVPYKAPSAFVKTMTRPMPKRV</sequence>
<reference evidence="1 2" key="1">
    <citation type="submission" date="2020-10" db="EMBL/GenBank/DDBJ databases">
        <title>Genome sequencing of Massilia sp. LPB0304.</title>
        <authorList>
            <person name="Kim J."/>
        </authorList>
    </citation>
    <scope>NUCLEOTIDE SEQUENCE [LARGE SCALE GENOMIC DNA]</scope>
    <source>
        <strain evidence="1 2">LPB0304</strain>
    </source>
</reference>
<dbReference type="AlphaFoldDB" id="A0A7L9U3T3"/>
<dbReference type="EMBL" id="CP062941">
    <property type="protein sequence ID" value="QOL49731.1"/>
    <property type="molecule type" value="Genomic_DNA"/>
</dbReference>
<protein>
    <submittedName>
        <fullName evidence="1">Plasmid recombination protein</fullName>
    </submittedName>
</protein>
<proteinExistence type="predicted"/>
<keyword evidence="2" id="KW-1185">Reference proteome</keyword>
<organism evidence="1 2">
    <name type="scientific">Massilia litorea</name>
    <dbReference type="NCBI Taxonomy" id="2769491"/>
    <lineage>
        <taxon>Bacteria</taxon>
        <taxon>Pseudomonadati</taxon>
        <taxon>Pseudomonadota</taxon>
        <taxon>Betaproteobacteria</taxon>
        <taxon>Burkholderiales</taxon>
        <taxon>Oxalobacteraceae</taxon>
        <taxon>Telluria group</taxon>
        <taxon>Massilia</taxon>
    </lineage>
</organism>
<dbReference type="Gene3D" id="3.30.930.30">
    <property type="match status" value="1"/>
</dbReference>